<dbReference type="InterPro" id="IPR005708">
    <property type="entry name" value="Homogentis_dOase"/>
</dbReference>
<keyword evidence="18" id="KW-1185">Reference proteome</keyword>
<dbReference type="Proteomes" id="UP000314980">
    <property type="component" value="Unassembled WGS sequence"/>
</dbReference>
<dbReference type="Pfam" id="PF20510">
    <property type="entry name" value="HgmA_N"/>
    <property type="match status" value="1"/>
</dbReference>
<reference evidence="17" key="3">
    <citation type="submission" date="2025-09" db="UniProtKB">
        <authorList>
            <consortium name="Ensembl"/>
        </authorList>
    </citation>
    <scope>IDENTIFICATION</scope>
</reference>
<comment type="cofactor">
    <cofactor evidence="1">
        <name>Fe cation</name>
        <dbReference type="ChEBI" id="CHEBI:24875"/>
    </cofactor>
</comment>
<feature type="region of interest" description="Disordered" evidence="14">
    <location>
        <begin position="1"/>
        <end position="21"/>
    </location>
</feature>
<dbReference type="GO" id="GO:0046872">
    <property type="term" value="F:metal ion binding"/>
    <property type="evidence" value="ECO:0007669"/>
    <property type="project" value="UniProtKB-KW"/>
</dbReference>
<evidence type="ECO:0000256" key="5">
    <source>
        <dbReference type="ARBA" id="ARBA00018757"/>
    </source>
</evidence>
<evidence type="ECO:0000256" key="13">
    <source>
        <dbReference type="PIRSR" id="PIRSR605708-1"/>
    </source>
</evidence>
<dbReference type="AlphaFoldDB" id="A0A4W6C8X9"/>
<dbReference type="CDD" id="cd07000">
    <property type="entry name" value="cupin_HGO_N"/>
    <property type="match status" value="1"/>
</dbReference>
<evidence type="ECO:0000256" key="9">
    <source>
        <dbReference type="ARBA" id="ARBA00023004"/>
    </source>
</evidence>
<dbReference type="STRING" id="8187.ENSLCAP00010010367"/>
<dbReference type="PANTHER" id="PTHR11056:SF0">
    <property type="entry name" value="HOMOGENTISATE 1,2-DIOXYGENASE"/>
    <property type="match status" value="1"/>
</dbReference>
<organism evidence="17 18">
    <name type="scientific">Lates calcarifer</name>
    <name type="common">Barramundi</name>
    <name type="synonym">Holocentrus calcarifer</name>
    <dbReference type="NCBI Taxonomy" id="8187"/>
    <lineage>
        <taxon>Eukaryota</taxon>
        <taxon>Metazoa</taxon>
        <taxon>Chordata</taxon>
        <taxon>Craniata</taxon>
        <taxon>Vertebrata</taxon>
        <taxon>Euteleostomi</taxon>
        <taxon>Actinopterygii</taxon>
        <taxon>Neopterygii</taxon>
        <taxon>Teleostei</taxon>
        <taxon>Neoteleostei</taxon>
        <taxon>Acanthomorphata</taxon>
        <taxon>Carangaria</taxon>
        <taxon>Carangaria incertae sedis</taxon>
        <taxon>Centropomidae</taxon>
        <taxon>Lates</taxon>
    </lineage>
</organism>
<dbReference type="Pfam" id="PF04209">
    <property type="entry name" value="HgmA_C"/>
    <property type="match status" value="1"/>
</dbReference>
<gene>
    <name evidence="17" type="primary">HGD</name>
</gene>
<keyword evidence="7" id="KW-0223">Dioxygenase</keyword>
<keyword evidence="6" id="KW-0479">Metal-binding</keyword>
<evidence type="ECO:0000256" key="8">
    <source>
        <dbReference type="ARBA" id="ARBA00023002"/>
    </source>
</evidence>
<evidence type="ECO:0000256" key="2">
    <source>
        <dbReference type="ARBA" id="ARBA00004704"/>
    </source>
</evidence>
<evidence type="ECO:0000259" key="16">
    <source>
        <dbReference type="Pfam" id="PF20510"/>
    </source>
</evidence>
<dbReference type="InterPro" id="IPR046452">
    <property type="entry name" value="HgmA_N"/>
</dbReference>
<comment type="similarity">
    <text evidence="3">Belongs to the homogentisate dioxygenase family.</text>
</comment>
<evidence type="ECO:0000256" key="12">
    <source>
        <dbReference type="ARBA" id="ARBA00033225"/>
    </source>
</evidence>
<sequence length="321" mass="35845">MCGFGNEFSSEDPRCPGSLPEGQNNPQVCPYGLYAEQLSGSAFTCPRPANKRSWLYRILPSVKHKPFTAVPCGNLTENWNEVEPDPNQLRWLPFTIPKSTEKKVDFVAGLHTVCGAGDAKSRNGISIHVYTCNTSMVDRCFNNSDGDFLIVPQQGEILITTEFGKMMVEPNEICVIQQGMRFSVDVFGETRGYIMEVYGAHFELPDLGPIGVCLDFLCPVAWYEDRKVATGYTIINKYQGKLFACQQDFSPTSWLHCVAFDHADPSIFTVLTAKSTRPGVAIADFVIFPPRWGVTHARLASTLKWLLQGRRVTLKKCQDGR</sequence>
<reference evidence="17" key="2">
    <citation type="submission" date="2025-08" db="UniProtKB">
        <authorList>
            <consortium name="Ensembl"/>
        </authorList>
    </citation>
    <scope>IDENTIFICATION</scope>
</reference>
<dbReference type="SUPFAM" id="SSF51182">
    <property type="entry name" value="RmlC-like cupins"/>
    <property type="match status" value="1"/>
</dbReference>
<feature type="active site" description="Proton acceptor" evidence="13">
    <location>
        <position position="262"/>
    </location>
</feature>
<dbReference type="UniPathway" id="UPA00139">
    <property type="reaction ID" value="UER00339"/>
</dbReference>
<evidence type="ECO:0000259" key="15">
    <source>
        <dbReference type="Pfam" id="PF04209"/>
    </source>
</evidence>
<feature type="domain" description="Homogentisate 1,2-dioxygenase N-terminal" evidence="16">
    <location>
        <begin position="2"/>
        <end position="252"/>
    </location>
</feature>
<dbReference type="InterPro" id="IPR046451">
    <property type="entry name" value="HgmA_C"/>
</dbReference>
<evidence type="ECO:0000313" key="17">
    <source>
        <dbReference type="Ensembl" id="ENSLCAP00010010367.1"/>
    </source>
</evidence>
<dbReference type="GO" id="GO:0005737">
    <property type="term" value="C:cytoplasm"/>
    <property type="evidence" value="ECO:0007669"/>
    <property type="project" value="TreeGrafter"/>
</dbReference>
<comment type="pathway">
    <text evidence="2">Amino-acid degradation; L-phenylalanine degradation; acetoacetate and fumarate from L-phenylalanine: step 4/6.</text>
</comment>
<evidence type="ECO:0000256" key="10">
    <source>
        <dbReference type="ARBA" id="ARBA00030235"/>
    </source>
</evidence>
<evidence type="ECO:0000256" key="1">
    <source>
        <dbReference type="ARBA" id="ARBA00001962"/>
    </source>
</evidence>
<keyword evidence="9" id="KW-0408">Iron</keyword>
<evidence type="ECO:0000256" key="7">
    <source>
        <dbReference type="ARBA" id="ARBA00022964"/>
    </source>
</evidence>
<dbReference type="GeneTree" id="ENSGT00390000004601"/>
<name>A0A4W6C8X9_LATCA</name>
<dbReference type="GO" id="GO:0004411">
    <property type="term" value="F:homogentisate 1,2-dioxygenase activity"/>
    <property type="evidence" value="ECO:0007669"/>
    <property type="project" value="UniProtKB-EC"/>
</dbReference>
<dbReference type="GO" id="GO:0006559">
    <property type="term" value="P:L-phenylalanine catabolic process"/>
    <property type="evidence" value="ECO:0007669"/>
    <property type="project" value="UniProtKB-UniPathway"/>
</dbReference>
<evidence type="ECO:0000256" key="3">
    <source>
        <dbReference type="ARBA" id="ARBA00007757"/>
    </source>
</evidence>
<evidence type="ECO:0000256" key="6">
    <source>
        <dbReference type="ARBA" id="ARBA00022723"/>
    </source>
</evidence>
<dbReference type="InterPro" id="IPR014710">
    <property type="entry name" value="RmlC-like_jellyroll"/>
</dbReference>
<evidence type="ECO:0000256" key="11">
    <source>
        <dbReference type="ARBA" id="ARBA00030437"/>
    </source>
</evidence>
<evidence type="ECO:0000256" key="4">
    <source>
        <dbReference type="ARBA" id="ARBA00013127"/>
    </source>
</evidence>
<keyword evidence="8" id="KW-0560">Oxidoreductase</keyword>
<reference evidence="18" key="1">
    <citation type="submission" date="2015-09" db="EMBL/GenBank/DDBJ databases">
        <authorList>
            <person name="Sai Rama Sridatta P."/>
        </authorList>
    </citation>
    <scope>NUCLEOTIDE SEQUENCE [LARGE SCALE GENOMIC DNA]</scope>
</reference>
<dbReference type="PANTHER" id="PTHR11056">
    <property type="entry name" value="HOMOGENTISATE 1,2-DIOXYGENASE"/>
    <property type="match status" value="1"/>
</dbReference>
<evidence type="ECO:0000313" key="18">
    <source>
        <dbReference type="Proteomes" id="UP000314980"/>
    </source>
</evidence>
<dbReference type="GO" id="GO:0006570">
    <property type="term" value="P:tyrosine metabolic process"/>
    <property type="evidence" value="ECO:0007669"/>
    <property type="project" value="InterPro"/>
</dbReference>
<dbReference type="InterPro" id="IPR011051">
    <property type="entry name" value="RmlC_Cupin_sf"/>
</dbReference>
<dbReference type="Gene3D" id="2.60.120.10">
    <property type="entry name" value="Jelly Rolls"/>
    <property type="match status" value="1"/>
</dbReference>
<protein>
    <recommendedName>
        <fullName evidence="5">Homogentisate 1,2-dioxygenase</fullName>
        <ecNumber evidence="4">1.13.11.5</ecNumber>
    </recommendedName>
    <alternativeName>
        <fullName evidence="10">Homogentisate oxygenase</fullName>
    </alternativeName>
    <alternativeName>
        <fullName evidence="11">Homogentisic acid oxidase</fullName>
    </alternativeName>
    <alternativeName>
        <fullName evidence="12">Homogentisicase</fullName>
    </alternativeName>
</protein>
<dbReference type="EC" id="1.13.11.5" evidence="4"/>
<evidence type="ECO:0000256" key="14">
    <source>
        <dbReference type="SAM" id="MobiDB-lite"/>
    </source>
</evidence>
<dbReference type="Ensembl" id="ENSLCAT00010010597.1">
    <property type="protein sequence ID" value="ENSLCAP00010010367.1"/>
    <property type="gene ID" value="ENSLCAG00010004946.1"/>
</dbReference>
<feature type="domain" description="Homogentisate 1,2-dioxygenase C-terminal" evidence="15">
    <location>
        <begin position="255"/>
        <end position="296"/>
    </location>
</feature>
<dbReference type="InParanoid" id="A0A4W6C8X9"/>
<accession>A0A4W6C8X9</accession>
<proteinExistence type="inferred from homology"/>